<dbReference type="SUPFAM" id="SSF82171">
    <property type="entry name" value="DPP6 N-terminal domain-like"/>
    <property type="match status" value="1"/>
</dbReference>
<evidence type="ECO:0000313" key="5">
    <source>
        <dbReference type="Proteomes" id="UP001108025"/>
    </source>
</evidence>
<feature type="transmembrane region" description="Helical" evidence="2">
    <location>
        <begin position="12"/>
        <end position="29"/>
    </location>
</feature>
<accession>A0A9Q3V3Y4</accession>
<reference evidence="4" key="1">
    <citation type="submission" date="2021-11" db="EMBL/GenBank/DDBJ databases">
        <title>Description of novel Chryseobacterium species.</title>
        <authorList>
            <person name="Saticioglu I.B."/>
            <person name="Ay H."/>
            <person name="Altun S."/>
            <person name="Duman M."/>
        </authorList>
    </citation>
    <scope>NUCLEOTIDE SEQUENCE</scope>
    <source>
        <strain evidence="4">C-17</strain>
    </source>
</reference>
<dbReference type="Pfam" id="PF00326">
    <property type="entry name" value="Peptidase_S9"/>
    <property type="match status" value="1"/>
</dbReference>
<dbReference type="Gene3D" id="3.40.50.1820">
    <property type="entry name" value="alpha/beta hydrolase"/>
    <property type="match status" value="1"/>
</dbReference>
<dbReference type="PANTHER" id="PTHR42776">
    <property type="entry name" value="SERINE PEPTIDASE S9 FAMILY MEMBER"/>
    <property type="match status" value="1"/>
</dbReference>
<dbReference type="GO" id="GO:0004252">
    <property type="term" value="F:serine-type endopeptidase activity"/>
    <property type="evidence" value="ECO:0007669"/>
    <property type="project" value="TreeGrafter"/>
</dbReference>
<dbReference type="AlphaFoldDB" id="A0A9Q3V3Y4"/>
<keyword evidence="2" id="KW-0472">Membrane</keyword>
<keyword evidence="1" id="KW-0378">Hydrolase</keyword>
<organism evidence="4 5">
    <name type="scientific">Chryseobacterium turcicum</name>
    <dbReference type="NCBI Taxonomy" id="2898076"/>
    <lineage>
        <taxon>Bacteria</taxon>
        <taxon>Pseudomonadati</taxon>
        <taxon>Bacteroidota</taxon>
        <taxon>Flavobacteriia</taxon>
        <taxon>Flavobacteriales</taxon>
        <taxon>Weeksellaceae</taxon>
        <taxon>Chryseobacterium group</taxon>
        <taxon>Chryseobacterium</taxon>
    </lineage>
</organism>
<comment type="caution">
    <text evidence="4">The sequence shown here is derived from an EMBL/GenBank/DDBJ whole genome shotgun (WGS) entry which is preliminary data.</text>
</comment>
<dbReference type="RefSeq" id="WP_230669494.1">
    <property type="nucleotide sequence ID" value="NZ_JAJNAY010000001.1"/>
</dbReference>
<evidence type="ECO:0000313" key="4">
    <source>
        <dbReference type="EMBL" id="MCD1117541.1"/>
    </source>
</evidence>
<dbReference type="GO" id="GO:0006508">
    <property type="term" value="P:proteolysis"/>
    <property type="evidence" value="ECO:0007669"/>
    <property type="project" value="InterPro"/>
</dbReference>
<dbReference type="PANTHER" id="PTHR42776:SF27">
    <property type="entry name" value="DIPEPTIDYL PEPTIDASE FAMILY MEMBER 6"/>
    <property type="match status" value="1"/>
</dbReference>
<dbReference type="SUPFAM" id="SSF53474">
    <property type="entry name" value="alpha/beta-Hydrolases"/>
    <property type="match status" value="1"/>
</dbReference>
<gene>
    <name evidence="4" type="ORF">LO744_11800</name>
</gene>
<evidence type="ECO:0000256" key="2">
    <source>
        <dbReference type="SAM" id="Phobius"/>
    </source>
</evidence>
<dbReference type="InterPro" id="IPR029058">
    <property type="entry name" value="AB_hydrolase_fold"/>
</dbReference>
<dbReference type="Proteomes" id="UP001108025">
    <property type="component" value="Unassembled WGS sequence"/>
</dbReference>
<protein>
    <submittedName>
        <fullName evidence="4">Prolyl oligopeptidase family serine peptidase</fullName>
    </submittedName>
</protein>
<sequence length="838" mass="96924">MKALMNSFLCKVIYIIMMLLGMFVIRYHLVLQAQTPRPELEKLAKDIVEPLVTQLSPDGKYVLMFETNEDSKISLIISETQKPFRKIHKTNVSKNFFLSNDVLVLQVGSVFQKIDLKSQKESEIQNIKTIDFLEAEKQLLIHYDISKNNMLEIYDDHFILRQRIESVSRWQKTEGDLIIFEDKGEKKNLLKISSDGRSNRTIWSSEDEIYNVAKSDTEKKGYVVSVSAAKGLKTYFVSSDLTIVELDAPSIGNYTQINVKKSSDANAIFLTLSKRLPADNKIVSVWYGKEKDLSNYFYGERPSIDVLWYPEEQKVIKLDSDYAGYTGIGRSNLFLRRRVDKEKVDVIEGADKVDHGEMHLWNAVTGADELLDKDGDVMYFDKEGNFILRYVGANWKLLDTRTMTDKFVGMPSKAVPYFSSSGTILWSSKGELWEQNTNDLQKKKIMSVNADSIEVINVVKKSTEAGFHRKYYYLDDSYPLIAAHYDNDLRSTYYMLDQGKKFVIIQESTDRIKHLQVSNDGKNFIWTEENYNKPPVVMAKIKSSASRAVYQYNSQDKGARTITKKQLYYKGVNNEDLQASLFLPANFDPQKKYPVVLWIYEKQQEFTDKYLVPTFKNRRGFNARLLLESGYMVLVPDINYDNKGAGLSALQCINNALDELAKLEQFDMRKIALMGQSFGGYETNFIATHSNRFAAYISGASPSDIIHMANSFNYNFKSPDYYRIEGGQFRMVESFESNKQKYFDNNPIYHASKVIAPMLLWTGTEDKNVDQEETRTFFSALRKYRKTVIALFYAGEGHTITQYPAQKDYTLRMLDWFEYFLKDKRNIPWIDKQMKDAY</sequence>
<evidence type="ECO:0000259" key="3">
    <source>
        <dbReference type="Pfam" id="PF00326"/>
    </source>
</evidence>
<name>A0A9Q3V3Y4_9FLAO</name>
<keyword evidence="5" id="KW-1185">Reference proteome</keyword>
<feature type="domain" description="Peptidase S9 prolyl oligopeptidase catalytic" evidence="3">
    <location>
        <begin position="655"/>
        <end position="822"/>
    </location>
</feature>
<keyword evidence="2" id="KW-1133">Transmembrane helix</keyword>
<dbReference type="EMBL" id="JAJNAY010000001">
    <property type="protein sequence ID" value="MCD1117541.1"/>
    <property type="molecule type" value="Genomic_DNA"/>
</dbReference>
<proteinExistence type="predicted"/>
<evidence type="ECO:0000256" key="1">
    <source>
        <dbReference type="ARBA" id="ARBA00022801"/>
    </source>
</evidence>
<keyword evidence="2" id="KW-0812">Transmembrane</keyword>
<dbReference type="InterPro" id="IPR001375">
    <property type="entry name" value="Peptidase_S9_cat"/>
</dbReference>